<reference evidence="2 4" key="1">
    <citation type="journal article" date="2014" name="BMC Genomics">
        <title>Genome sequence of Anopheles sinensis provides insight into genetics basis of mosquito competence for malaria parasites.</title>
        <authorList>
            <person name="Zhou D."/>
            <person name="Zhang D."/>
            <person name="Ding G."/>
            <person name="Shi L."/>
            <person name="Hou Q."/>
            <person name="Ye Y."/>
            <person name="Xu Y."/>
            <person name="Zhou H."/>
            <person name="Xiong C."/>
            <person name="Li S."/>
            <person name="Yu J."/>
            <person name="Hong S."/>
            <person name="Yu X."/>
            <person name="Zou P."/>
            <person name="Chen C."/>
            <person name="Chang X."/>
            <person name="Wang W."/>
            <person name="Lv Y."/>
            <person name="Sun Y."/>
            <person name="Ma L."/>
            <person name="Shen B."/>
            <person name="Zhu C."/>
        </authorList>
    </citation>
    <scope>NUCLEOTIDE SEQUENCE [LARGE SCALE GENOMIC DNA]</scope>
</reference>
<sequence length="61" mass="6526">MERVGCREQSPAPKAAAGSGRRQQMSNGARASAIWSLVFTSASVDQPPSVQSRAWGRAPRK</sequence>
<organism evidence="2">
    <name type="scientific">Anopheles sinensis</name>
    <name type="common">Mosquito</name>
    <dbReference type="NCBI Taxonomy" id="74873"/>
    <lineage>
        <taxon>Eukaryota</taxon>
        <taxon>Metazoa</taxon>
        <taxon>Ecdysozoa</taxon>
        <taxon>Arthropoda</taxon>
        <taxon>Hexapoda</taxon>
        <taxon>Insecta</taxon>
        <taxon>Pterygota</taxon>
        <taxon>Neoptera</taxon>
        <taxon>Endopterygota</taxon>
        <taxon>Diptera</taxon>
        <taxon>Nematocera</taxon>
        <taxon>Culicoidea</taxon>
        <taxon>Culicidae</taxon>
        <taxon>Anophelinae</taxon>
        <taxon>Anopheles</taxon>
    </lineage>
</organism>
<evidence type="ECO:0000313" key="2">
    <source>
        <dbReference type="EMBL" id="KFB35893.1"/>
    </source>
</evidence>
<dbReference type="Proteomes" id="UP000030765">
    <property type="component" value="Unassembled WGS sequence"/>
</dbReference>
<proteinExistence type="predicted"/>
<dbReference type="VEuPathDB" id="VectorBase:ASIC002850"/>
<evidence type="ECO:0000256" key="1">
    <source>
        <dbReference type="SAM" id="MobiDB-lite"/>
    </source>
</evidence>
<dbReference type="EMBL" id="ATLV01011176">
    <property type="status" value="NOT_ANNOTATED_CDS"/>
    <property type="molecule type" value="Genomic_DNA"/>
</dbReference>
<reference evidence="3" key="2">
    <citation type="submission" date="2020-05" db="UniProtKB">
        <authorList>
            <consortium name="EnsemblMetazoa"/>
        </authorList>
    </citation>
    <scope>IDENTIFICATION</scope>
</reference>
<feature type="region of interest" description="Disordered" evidence="1">
    <location>
        <begin position="1"/>
        <end position="28"/>
    </location>
</feature>
<name>A0A084VD49_ANOSI</name>
<keyword evidence="4" id="KW-1185">Reference proteome</keyword>
<dbReference type="EnsemblMetazoa" id="ASIC002850-RA">
    <property type="protein sequence ID" value="ASIC002850-PA"/>
    <property type="gene ID" value="ASIC002850"/>
</dbReference>
<evidence type="ECO:0000313" key="4">
    <source>
        <dbReference type="Proteomes" id="UP000030765"/>
    </source>
</evidence>
<dbReference type="EMBL" id="KE524649">
    <property type="protein sequence ID" value="KFB35893.1"/>
    <property type="molecule type" value="Genomic_DNA"/>
</dbReference>
<gene>
    <name evidence="2" type="ORF">ZHAS_00002850</name>
</gene>
<evidence type="ECO:0000313" key="3">
    <source>
        <dbReference type="EnsemblMetazoa" id="ASIC002850-PA"/>
    </source>
</evidence>
<dbReference type="AlphaFoldDB" id="A0A084VD49"/>
<protein>
    <submittedName>
        <fullName evidence="2 3">Uncharacterized protein</fullName>
    </submittedName>
</protein>
<accession>A0A084VD49</accession>